<dbReference type="AlphaFoldDB" id="A0A420FHF4"/>
<reference evidence="1 2" key="1">
    <citation type="submission" date="2016-07" db="EMBL/GenBank/DDBJ databases">
        <title>Genome analysis of Sphingobacterium siyangense T12B17.</title>
        <authorList>
            <person name="Xu D."/>
            <person name="Su Y."/>
            <person name="Zheng S."/>
        </authorList>
    </citation>
    <scope>NUCLEOTIDE SEQUENCE [LARGE SCALE GENOMIC DNA]</scope>
    <source>
        <strain evidence="1 2">T12B17</strain>
    </source>
</reference>
<dbReference type="EMBL" id="MCAQ01000027">
    <property type="protein sequence ID" value="RKF32384.1"/>
    <property type="molecule type" value="Genomic_DNA"/>
</dbReference>
<evidence type="ECO:0000313" key="1">
    <source>
        <dbReference type="EMBL" id="RKF32384.1"/>
    </source>
</evidence>
<keyword evidence="2" id="KW-1185">Reference proteome</keyword>
<accession>A0A420FHF4</accession>
<name>A0A420FHF4_9SPHI</name>
<comment type="caution">
    <text evidence="1">The sequence shown here is derived from an EMBL/GenBank/DDBJ whole genome shotgun (WGS) entry which is preliminary data.</text>
</comment>
<protein>
    <submittedName>
        <fullName evidence="1">Uncharacterized protein</fullName>
    </submittedName>
</protein>
<sequence length="61" mass="7226">MKRQAFLNLILNGYRLFKMGIVRLQMYLVCVDKIVNFHKKLVPLLNYIILLTIVYKQTGLL</sequence>
<dbReference type="Proteomes" id="UP000286402">
    <property type="component" value="Unassembled WGS sequence"/>
</dbReference>
<organism evidence="1 2">
    <name type="scientific">Sphingobacterium siyangense</name>
    <dbReference type="NCBI Taxonomy" id="459529"/>
    <lineage>
        <taxon>Bacteria</taxon>
        <taxon>Pseudomonadati</taxon>
        <taxon>Bacteroidota</taxon>
        <taxon>Sphingobacteriia</taxon>
        <taxon>Sphingobacteriales</taxon>
        <taxon>Sphingobacteriaceae</taxon>
        <taxon>Sphingobacterium</taxon>
    </lineage>
</organism>
<gene>
    <name evidence="1" type="ORF">BCY89_14445</name>
</gene>
<evidence type="ECO:0000313" key="2">
    <source>
        <dbReference type="Proteomes" id="UP000286402"/>
    </source>
</evidence>
<proteinExistence type="predicted"/>